<dbReference type="Proteomes" id="UP000092730">
    <property type="component" value="Chromosome 1"/>
</dbReference>
<organism evidence="1 2">
    <name type="scientific">Kwoniella bestiolae CBS 10118</name>
    <dbReference type="NCBI Taxonomy" id="1296100"/>
    <lineage>
        <taxon>Eukaryota</taxon>
        <taxon>Fungi</taxon>
        <taxon>Dikarya</taxon>
        <taxon>Basidiomycota</taxon>
        <taxon>Agaricomycotina</taxon>
        <taxon>Tremellomycetes</taxon>
        <taxon>Tremellales</taxon>
        <taxon>Cryptococcaceae</taxon>
        <taxon>Kwoniella</taxon>
    </lineage>
</organism>
<reference evidence="1" key="2">
    <citation type="submission" date="2024-02" db="EMBL/GenBank/DDBJ databases">
        <title>Comparative genomics of Cryptococcus and Kwoniella reveals pathogenesis evolution and contrasting modes of karyotype evolution via chromosome fusion or intercentromeric recombination.</title>
        <authorList>
            <person name="Coelho M.A."/>
            <person name="David-Palma M."/>
            <person name="Shea T."/>
            <person name="Bowers K."/>
            <person name="McGinley-Smith S."/>
            <person name="Mohammad A.W."/>
            <person name="Gnirke A."/>
            <person name="Yurkov A.M."/>
            <person name="Nowrousian M."/>
            <person name="Sun S."/>
            <person name="Cuomo C.A."/>
            <person name="Heitman J."/>
        </authorList>
    </citation>
    <scope>NUCLEOTIDE SEQUENCE</scope>
    <source>
        <strain evidence="1">CBS 10118</strain>
    </source>
</reference>
<reference evidence="1" key="1">
    <citation type="submission" date="2013-07" db="EMBL/GenBank/DDBJ databases">
        <authorList>
            <consortium name="The Broad Institute Genome Sequencing Platform"/>
            <person name="Cuomo C."/>
            <person name="Litvintseva A."/>
            <person name="Chen Y."/>
            <person name="Heitman J."/>
            <person name="Sun S."/>
            <person name="Springer D."/>
            <person name="Dromer F."/>
            <person name="Young S.K."/>
            <person name="Zeng Q."/>
            <person name="Gargeya S."/>
            <person name="Fitzgerald M."/>
            <person name="Abouelleil A."/>
            <person name="Alvarado L."/>
            <person name="Berlin A.M."/>
            <person name="Chapman S.B."/>
            <person name="Dewar J."/>
            <person name="Goldberg J."/>
            <person name="Griggs A."/>
            <person name="Gujja S."/>
            <person name="Hansen M."/>
            <person name="Howarth C."/>
            <person name="Imamovic A."/>
            <person name="Larimer J."/>
            <person name="McCowan C."/>
            <person name="Murphy C."/>
            <person name="Pearson M."/>
            <person name="Priest M."/>
            <person name="Roberts A."/>
            <person name="Saif S."/>
            <person name="Shea T."/>
            <person name="Sykes S."/>
            <person name="Wortman J."/>
            <person name="Nusbaum C."/>
            <person name="Birren B."/>
        </authorList>
    </citation>
    <scope>NUCLEOTIDE SEQUENCE</scope>
    <source>
        <strain evidence="1">CBS 10118</strain>
    </source>
</reference>
<proteinExistence type="predicted"/>
<name>A0AAJ8M6G0_9TREE</name>
<dbReference type="KEGG" id="kbi:30205680"/>
<dbReference type="EMBL" id="CP144541">
    <property type="protein sequence ID" value="WVW80608.1"/>
    <property type="molecule type" value="Genomic_DNA"/>
</dbReference>
<keyword evidence="2" id="KW-1185">Reference proteome</keyword>
<dbReference type="RefSeq" id="XP_019050838.2">
    <property type="nucleotide sequence ID" value="XM_019187960.2"/>
</dbReference>
<sequence length="220" mass="24824">MTAAVPKLSPELWCHILSFCSEKGDEGVFVAQPVLINALRVSSTFYLADAPHLYRSPIVCNIGSFFHGVTNSMPTIPLSNSRLNKLKLQTRSRTLDLESLNAASSTLYDLRCLKAGNTKLPLLRQIRRLTIVPRPDPRDHKEGEKVQIWHEHEMRRRKLAWGQQVYGLLLEQDRYFDEAHCTLSSLPTDLIITPNLAAITSGRGNTLATTTILWKLVHAR</sequence>
<evidence type="ECO:0008006" key="3">
    <source>
        <dbReference type="Google" id="ProtNLM"/>
    </source>
</evidence>
<gene>
    <name evidence="1" type="ORF">I302_102594</name>
</gene>
<evidence type="ECO:0000313" key="1">
    <source>
        <dbReference type="EMBL" id="WVW80608.1"/>
    </source>
</evidence>
<dbReference type="AlphaFoldDB" id="A0AAJ8M6G0"/>
<accession>A0AAJ8M6G0</accession>
<protein>
    <recommendedName>
        <fullName evidence="3">F-box domain-containing protein</fullName>
    </recommendedName>
</protein>
<dbReference type="GeneID" id="30205680"/>
<evidence type="ECO:0000313" key="2">
    <source>
        <dbReference type="Proteomes" id="UP000092730"/>
    </source>
</evidence>